<comment type="caution">
    <text evidence="10">The sequence shown here is derived from an EMBL/GenBank/DDBJ whole genome shotgun (WGS) entry which is preliminary data.</text>
</comment>
<keyword evidence="3" id="KW-1003">Cell membrane</keyword>
<evidence type="ECO:0000256" key="3">
    <source>
        <dbReference type="ARBA" id="ARBA00022475"/>
    </source>
</evidence>
<evidence type="ECO:0000256" key="8">
    <source>
        <dbReference type="SAM" id="MobiDB-lite"/>
    </source>
</evidence>
<name>A0A9D2RPL4_9MICO</name>
<evidence type="ECO:0000313" key="10">
    <source>
        <dbReference type="EMBL" id="HJB10731.1"/>
    </source>
</evidence>
<evidence type="ECO:0000256" key="5">
    <source>
        <dbReference type="ARBA" id="ARBA00022989"/>
    </source>
</evidence>
<keyword evidence="2 7" id="KW-0813">Transport</keyword>
<feature type="transmembrane region" description="Helical" evidence="7">
    <location>
        <begin position="116"/>
        <end position="138"/>
    </location>
</feature>
<dbReference type="AlphaFoldDB" id="A0A9D2RPL4"/>
<dbReference type="CDD" id="cd06261">
    <property type="entry name" value="TM_PBP2"/>
    <property type="match status" value="1"/>
</dbReference>
<organism evidence="10 11">
    <name type="scientific">Candidatus Brachybacterium merdavium</name>
    <dbReference type="NCBI Taxonomy" id="2838513"/>
    <lineage>
        <taxon>Bacteria</taxon>
        <taxon>Bacillati</taxon>
        <taxon>Actinomycetota</taxon>
        <taxon>Actinomycetes</taxon>
        <taxon>Micrococcales</taxon>
        <taxon>Dermabacteraceae</taxon>
        <taxon>Brachybacterium</taxon>
    </lineage>
</organism>
<dbReference type="InterPro" id="IPR051393">
    <property type="entry name" value="ABC_transporter_permease"/>
</dbReference>
<comment type="subcellular location">
    <subcellularLocation>
        <location evidence="1 7">Cell membrane</location>
        <topology evidence="1 7">Multi-pass membrane protein</topology>
    </subcellularLocation>
</comment>
<evidence type="ECO:0000259" key="9">
    <source>
        <dbReference type="PROSITE" id="PS50928"/>
    </source>
</evidence>
<protein>
    <submittedName>
        <fullName evidence="10">Sugar ABC transporter permease</fullName>
    </submittedName>
</protein>
<dbReference type="InterPro" id="IPR035906">
    <property type="entry name" value="MetI-like_sf"/>
</dbReference>
<dbReference type="SUPFAM" id="SSF161098">
    <property type="entry name" value="MetI-like"/>
    <property type="match status" value="1"/>
</dbReference>
<keyword evidence="5 7" id="KW-1133">Transmembrane helix</keyword>
<comment type="similarity">
    <text evidence="7">Belongs to the binding-protein-dependent transport system permease family.</text>
</comment>
<gene>
    <name evidence="10" type="ORF">H9786_09420</name>
</gene>
<sequence>MTSSSFSSPPQSSPARGEIVDPESASETKESSHITRRPMTPARRKRIIRDALLFFVLIAPNLTAILVFSYYPAAYNILLSFMDWDLVAPYPEWVALENYVGLFTDIEFWQIMMNTLIFTGVTVVGSLVGGITLGTLLASRVPLTGLVRTFSFTPHMIPGAAVGMLWLFMFDPNFGLSRWLFNLVGMDSPDWTTTSDWSIWAITIAYLWQRLGFVTVIYYTAILDLPQQVHEAASLDGANSFQRLWHVSLPLLSPITFFLAITGVLSAAQAFDLISIMTGGGPGTSSSTLSWMIYDEAFQNFDIGRASAAATVLLILLLALTFLQLKFGEKKVNYAS</sequence>
<dbReference type="EMBL" id="DWZH01000069">
    <property type="protein sequence ID" value="HJB10731.1"/>
    <property type="molecule type" value="Genomic_DNA"/>
</dbReference>
<accession>A0A9D2RPL4</accession>
<dbReference type="GO" id="GO:0005886">
    <property type="term" value="C:plasma membrane"/>
    <property type="evidence" value="ECO:0007669"/>
    <property type="project" value="UniProtKB-SubCell"/>
</dbReference>
<reference evidence="10" key="1">
    <citation type="journal article" date="2021" name="PeerJ">
        <title>Extensive microbial diversity within the chicken gut microbiome revealed by metagenomics and culture.</title>
        <authorList>
            <person name="Gilroy R."/>
            <person name="Ravi A."/>
            <person name="Getino M."/>
            <person name="Pursley I."/>
            <person name="Horton D.L."/>
            <person name="Alikhan N.F."/>
            <person name="Baker D."/>
            <person name="Gharbi K."/>
            <person name="Hall N."/>
            <person name="Watson M."/>
            <person name="Adriaenssens E.M."/>
            <person name="Foster-Nyarko E."/>
            <person name="Jarju S."/>
            <person name="Secka A."/>
            <person name="Antonio M."/>
            <person name="Oren A."/>
            <person name="Chaudhuri R.R."/>
            <person name="La Ragione R."/>
            <person name="Hildebrand F."/>
            <person name="Pallen M.J."/>
        </authorList>
    </citation>
    <scope>NUCLEOTIDE SEQUENCE</scope>
    <source>
        <strain evidence="10">ChiHjej13B12-24818</strain>
    </source>
</reference>
<dbReference type="Proteomes" id="UP000823823">
    <property type="component" value="Unassembled WGS sequence"/>
</dbReference>
<evidence type="ECO:0000256" key="2">
    <source>
        <dbReference type="ARBA" id="ARBA00022448"/>
    </source>
</evidence>
<proteinExistence type="inferred from homology"/>
<dbReference type="InterPro" id="IPR000515">
    <property type="entry name" value="MetI-like"/>
</dbReference>
<feature type="transmembrane region" description="Helical" evidence="7">
    <location>
        <begin position="150"/>
        <end position="170"/>
    </location>
</feature>
<keyword evidence="6 7" id="KW-0472">Membrane</keyword>
<feature type="transmembrane region" description="Helical" evidence="7">
    <location>
        <begin position="306"/>
        <end position="325"/>
    </location>
</feature>
<dbReference type="PANTHER" id="PTHR30193:SF37">
    <property type="entry name" value="INNER MEMBRANE ABC TRANSPORTER PERMEASE PROTEIN YCJO"/>
    <property type="match status" value="1"/>
</dbReference>
<feature type="transmembrane region" description="Helical" evidence="7">
    <location>
        <begin position="197"/>
        <end position="223"/>
    </location>
</feature>
<evidence type="ECO:0000256" key="6">
    <source>
        <dbReference type="ARBA" id="ARBA00023136"/>
    </source>
</evidence>
<evidence type="ECO:0000256" key="4">
    <source>
        <dbReference type="ARBA" id="ARBA00022692"/>
    </source>
</evidence>
<feature type="domain" description="ABC transmembrane type-1" evidence="9">
    <location>
        <begin position="112"/>
        <end position="324"/>
    </location>
</feature>
<evidence type="ECO:0000256" key="7">
    <source>
        <dbReference type="RuleBase" id="RU363032"/>
    </source>
</evidence>
<dbReference type="Gene3D" id="1.10.3720.10">
    <property type="entry name" value="MetI-like"/>
    <property type="match status" value="1"/>
</dbReference>
<feature type="region of interest" description="Disordered" evidence="8">
    <location>
        <begin position="1"/>
        <end position="38"/>
    </location>
</feature>
<feature type="compositionally biased region" description="Low complexity" evidence="8">
    <location>
        <begin position="1"/>
        <end position="14"/>
    </location>
</feature>
<feature type="transmembrane region" description="Helical" evidence="7">
    <location>
        <begin position="244"/>
        <end position="267"/>
    </location>
</feature>
<dbReference type="GO" id="GO:0055085">
    <property type="term" value="P:transmembrane transport"/>
    <property type="evidence" value="ECO:0007669"/>
    <property type="project" value="InterPro"/>
</dbReference>
<evidence type="ECO:0000256" key="1">
    <source>
        <dbReference type="ARBA" id="ARBA00004651"/>
    </source>
</evidence>
<dbReference type="PANTHER" id="PTHR30193">
    <property type="entry name" value="ABC TRANSPORTER PERMEASE PROTEIN"/>
    <property type="match status" value="1"/>
</dbReference>
<dbReference type="Pfam" id="PF00528">
    <property type="entry name" value="BPD_transp_1"/>
    <property type="match status" value="1"/>
</dbReference>
<dbReference type="PROSITE" id="PS50928">
    <property type="entry name" value="ABC_TM1"/>
    <property type="match status" value="1"/>
</dbReference>
<evidence type="ECO:0000313" key="11">
    <source>
        <dbReference type="Proteomes" id="UP000823823"/>
    </source>
</evidence>
<feature type="transmembrane region" description="Helical" evidence="7">
    <location>
        <begin position="51"/>
        <end position="71"/>
    </location>
</feature>
<keyword evidence="4 7" id="KW-0812">Transmembrane</keyword>
<reference evidence="10" key="2">
    <citation type="submission" date="2021-04" db="EMBL/GenBank/DDBJ databases">
        <authorList>
            <person name="Gilroy R."/>
        </authorList>
    </citation>
    <scope>NUCLEOTIDE SEQUENCE</scope>
    <source>
        <strain evidence="10">ChiHjej13B12-24818</strain>
    </source>
</reference>